<feature type="domain" description="HTH cro/C1-type" evidence="3">
    <location>
        <begin position="7"/>
        <end position="61"/>
    </location>
</feature>
<feature type="coiled-coil region" evidence="2">
    <location>
        <begin position="99"/>
        <end position="128"/>
    </location>
</feature>
<keyword evidence="1" id="KW-0238">DNA-binding</keyword>
<name>A0A2W4RYJ8_9GAMM</name>
<evidence type="ECO:0000256" key="1">
    <source>
        <dbReference type="ARBA" id="ARBA00023125"/>
    </source>
</evidence>
<accession>A0A2W4RYJ8</accession>
<reference evidence="4 5" key="1">
    <citation type="journal article" date="2018" name="Aquat. Microb. Ecol.">
        <title>Gammaproteobacterial methanotrophs dominate.</title>
        <authorList>
            <person name="Rissanen A.J."/>
            <person name="Saarenheimo J."/>
            <person name="Tiirola M."/>
            <person name="Peura S."/>
            <person name="Aalto S.L."/>
            <person name="Karvinen A."/>
            <person name="Nykanen H."/>
        </authorList>
    </citation>
    <scope>NUCLEOTIDE SEQUENCE [LARGE SCALE GENOMIC DNA]</scope>
    <source>
        <strain evidence="4">AMbin10</strain>
    </source>
</reference>
<dbReference type="EMBL" id="QJPH01000154">
    <property type="protein sequence ID" value="PZN84438.1"/>
    <property type="molecule type" value="Genomic_DNA"/>
</dbReference>
<keyword evidence="2" id="KW-0175">Coiled coil</keyword>
<dbReference type="SMART" id="SM00530">
    <property type="entry name" value="HTH_XRE"/>
    <property type="match status" value="1"/>
</dbReference>
<dbReference type="Proteomes" id="UP000249396">
    <property type="component" value="Unassembled WGS sequence"/>
</dbReference>
<dbReference type="SUPFAM" id="SSF47413">
    <property type="entry name" value="lambda repressor-like DNA-binding domains"/>
    <property type="match status" value="1"/>
</dbReference>
<dbReference type="PANTHER" id="PTHR46558">
    <property type="entry name" value="TRACRIPTIONAL REGULATORY PROTEIN-RELATED-RELATED"/>
    <property type="match status" value="1"/>
</dbReference>
<sequence length="143" mass="16387">MPIHEKIRLPRQVKGLTQEEVADKLNLSVNGYGKIERGDCDINLTRLEQIANVFDVEAIELLGTVDKNVFNLTCTSSCTNYSTNNMDTQNNHHYSTTEASELQSELEKQQLMIQLKDKEIELRDEKIRHLTEVVELLRANDSL</sequence>
<evidence type="ECO:0000259" key="3">
    <source>
        <dbReference type="PROSITE" id="PS50943"/>
    </source>
</evidence>
<organism evidence="4 5">
    <name type="scientific">Candidatus Methylumidiphilus alinenensis</name>
    <dbReference type="NCBI Taxonomy" id="2202197"/>
    <lineage>
        <taxon>Bacteria</taxon>
        <taxon>Pseudomonadati</taxon>
        <taxon>Pseudomonadota</taxon>
        <taxon>Gammaproteobacteria</taxon>
        <taxon>Methylococcales</taxon>
        <taxon>Candidatus Methylumidiphilus</taxon>
    </lineage>
</organism>
<dbReference type="Pfam" id="PF01381">
    <property type="entry name" value="HTH_3"/>
    <property type="match status" value="1"/>
</dbReference>
<comment type="caution">
    <text evidence="4">The sequence shown here is derived from an EMBL/GenBank/DDBJ whole genome shotgun (WGS) entry which is preliminary data.</text>
</comment>
<dbReference type="InterPro" id="IPR001387">
    <property type="entry name" value="Cro/C1-type_HTH"/>
</dbReference>
<evidence type="ECO:0000256" key="2">
    <source>
        <dbReference type="SAM" id="Coils"/>
    </source>
</evidence>
<dbReference type="InterPro" id="IPR010982">
    <property type="entry name" value="Lambda_DNA-bd_dom_sf"/>
</dbReference>
<dbReference type="PROSITE" id="PS50943">
    <property type="entry name" value="HTH_CROC1"/>
    <property type="match status" value="1"/>
</dbReference>
<dbReference type="PANTHER" id="PTHR46558:SF11">
    <property type="entry name" value="HTH-TYPE TRANSCRIPTIONAL REGULATOR XRE"/>
    <property type="match status" value="1"/>
</dbReference>
<evidence type="ECO:0000313" key="4">
    <source>
        <dbReference type="EMBL" id="PZN84438.1"/>
    </source>
</evidence>
<dbReference type="GO" id="GO:0003677">
    <property type="term" value="F:DNA binding"/>
    <property type="evidence" value="ECO:0007669"/>
    <property type="project" value="UniProtKB-KW"/>
</dbReference>
<dbReference type="AlphaFoldDB" id="A0A2W4RYJ8"/>
<evidence type="ECO:0000313" key="5">
    <source>
        <dbReference type="Proteomes" id="UP000249396"/>
    </source>
</evidence>
<dbReference type="Gene3D" id="1.10.260.40">
    <property type="entry name" value="lambda repressor-like DNA-binding domains"/>
    <property type="match status" value="1"/>
</dbReference>
<gene>
    <name evidence="4" type="ORF">DM484_02895</name>
</gene>
<protein>
    <submittedName>
        <fullName evidence="4">XRE family transcriptional regulator</fullName>
    </submittedName>
</protein>
<proteinExistence type="predicted"/>
<dbReference type="CDD" id="cd00093">
    <property type="entry name" value="HTH_XRE"/>
    <property type="match status" value="1"/>
</dbReference>